<evidence type="ECO:0000256" key="1">
    <source>
        <dbReference type="SAM" id="MobiDB-lite"/>
    </source>
</evidence>
<reference evidence="3 4" key="1">
    <citation type="submission" date="2016-03" db="EMBL/GenBank/DDBJ databases">
        <authorList>
            <person name="Ploux O."/>
        </authorList>
    </citation>
    <scope>NUCLEOTIDE SEQUENCE [LARGE SCALE GENOMIC DNA]</scope>
    <source>
        <strain evidence="3 4">UAMH 11012</strain>
    </source>
</reference>
<evidence type="ECO:0000313" key="3">
    <source>
        <dbReference type="EMBL" id="CZR51016.1"/>
    </source>
</evidence>
<name>A0A1L7WE15_9HELO</name>
<proteinExistence type="predicted"/>
<sequence length="485" mass="52766">MGSLWMIYLVTATLTTVIQSIVGVLTIPLTSTVYSSAAVVFVQHNAKSNLSLRQLMTFSDKTWADPATYPKAVMSWKRYGSSLLVFAILLNTLGFMISPLQEIFLGSNTIKTPTVPQIVQAFLDIPNQFSQDPGHYDDSLIVTLTRNALMTASQVQPQAQLWQGASNATYSCGRENTLSNIPKMKDRFLAELSSGYSTGLIRQFIPRINSTATYENITGTSAFPVGCDKKLGSFYAKYSDKIMDNKDSPWKNTRDRQDFSEELYLNITLLGNDMWNTSASGWPFRVSVDTTAGYFELPNYMNGAVPGPLLPKDPNSVCGNDCYAEGGNLVYNHNVTAKHTRRADDASNNFDANVVNSSLSLERVSNKGPLLTISMALFGSGSFLANRIAYPEAYWGANNTDPPNDVSCIDFAPMGRLFSSESGGTTTSADTDNCITNIAGGGGGGRGLGNYMMDWVRNFTALNDDDGLTTPPPSQLLLSSPIRPG</sequence>
<keyword evidence="2" id="KW-0812">Transmembrane</keyword>
<organism evidence="3 4">
    <name type="scientific">Phialocephala subalpina</name>
    <dbReference type="NCBI Taxonomy" id="576137"/>
    <lineage>
        <taxon>Eukaryota</taxon>
        <taxon>Fungi</taxon>
        <taxon>Dikarya</taxon>
        <taxon>Ascomycota</taxon>
        <taxon>Pezizomycotina</taxon>
        <taxon>Leotiomycetes</taxon>
        <taxon>Helotiales</taxon>
        <taxon>Mollisiaceae</taxon>
        <taxon>Phialocephala</taxon>
        <taxon>Phialocephala fortinii species complex</taxon>
    </lineage>
</organism>
<keyword evidence="2" id="KW-1133">Transmembrane helix</keyword>
<evidence type="ECO:0000256" key="2">
    <source>
        <dbReference type="SAM" id="Phobius"/>
    </source>
</evidence>
<dbReference type="AlphaFoldDB" id="A0A1L7WE15"/>
<gene>
    <name evidence="3" type="ORF">PAC_00891</name>
</gene>
<feature type="compositionally biased region" description="Low complexity" evidence="1">
    <location>
        <begin position="475"/>
        <end position="485"/>
    </location>
</feature>
<evidence type="ECO:0000313" key="4">
    <source>
        <dbReference type="Proteomes" id="UP000184330"/>
    </source>
</evidence>
<feature type="transmembrane region" description="Helical" evidence="2">
    <location>
        <begin position="79"/>
        <end position="100"/>
    </location>
</feature>
<dbReference type="EMBL" id="FJOG01000001">
    <property type="protein sequence ID" value="CZR51016.1"/>
    <property type="molecule type" value="Genomic_DNA"/>
</dbReference>
<keyword evidence="4" id="KW-1185">Reference proteome</keyword>
<protein>
    <submittedName>
        <fullName evidence="3">Uncharacterized protein</fullName>
    </submittedName>
</protein>
<accession>A0A1L7WE15</accession>
<dbReference type="Proteomes" id="UP000184330">
    <property type="component" value="Unassembled WGS sequence"/>
</dbReference>
<feature type="transmembrane region" description="Helical" evidence="2">
    <location>
        <begin position="6"/>
        <end position="27"/>
    </location>
</feature>
<keyword evidence="2" id="KW-0472">Membrane</keyword>
<feature type="region of interest" description="Disordered" evidence="1">
    <location>
        <begin position="464"/>
        <end position="485"/>
    </location>
</feature>
<dbReference type="OrthoDB" id="5381672at2759"/>